<proteinExistence type="predicted"/>
<dbReference type="Proteomes" id="UP000663760">
    <property type="component" value="Chromosome 14"/>
</dbReference>
<evidence type="ECO:0000313" key="4">
    <source>
        <dbReference type="Proteomes" id="UP000663760"/>
    </source>
</evidence>
<dbReference type="EMBL" id="LR746277">
    <property type="protein sequence ID" value="CAA7407637.1"/>
    <property type="molecule type" value="Genomic_DNA"/>
</dbReference>
<name>A0A7I8LC87_SPIIN</name>
<sequence>MASQKGESLSQDLAVGLHLEGLVLWDVIETENSVKKKDRQIQSLRRDYKNLSMDEEELILNYFEKLSHVVIELRSLREKISLRNLFSHEPWGKTNKKPPQMKIAAEAEDAVEEEAVAEEAEEVPPKSEIVMMNHSLETTRR</sequence>
<gene>
    <name evidence="3" type="ORF">SI8410_14018315</name>
</gene>
<protein>
    <submittedName>
        <fullName evidence="3">Uncharacterized protein</fullName>
    </submittedName>
</protein>
<evidence type="ECO:0000256" key="1">
    <source>
        <dbReference type="SAM" id="Coils"/>
    </source>
</evidence>
<dbReference type="AlphaFoldDB" id="A0A7I8LC87"/>
<dbReference type="OrthoDB" id="1435561at2759"/>
<feature type="region of interest" description="Disordered" evidence="2">
    <location>
        <begin position="117"/>
        <end position="141"/>
    </location>
</feature>
<keyword evidence="1" id="KW-0175">Coiled coil</keyword>
<organism evidence="3 4">
    <name type="scientific">Spirodela intermedia</name>
    <name type="common">Intermediate duckweed</name>
    <dbReference type="NCBI Taxonomy" id="51605"/>
    <lineage>
        <taxon>Eukaryota</taxon>
        <taxon>Viridiplantae</taxon>
        <taxon>Streptophyta</taxon>
        <taxon>Embryophyta</taxon>
        <taxon>Tracheophyta</taxon>
        <taxon>Spermatophyta</taxon>
        <taxon>Magnoliopsida</taxon>
        <taxon>Liliopsida</taxon>
        <taxon>Araceae</taxon>
        <taxon>Lemnoideae</taxon>
        <taxon>Spirodela</taxon>
    </lineage>
</organism>
<feature type="coiled-coil region" evidence="1">
    <location>
        <begin position="27"/>
        <end position="61"/>
    </location>
</feature>
<reference evidence="3" key="1">
    <citation type="submission" date="2020-02" db="EMBL/GenBank/DDBJ databases">
        <authorList>
            <person name="Scholz U."/>
            <person name="Mascher M."/>
            <person name="Fiebig A."/>
        </authorList>
    </citation>
    <scope>NUCLEOTIDE SEQUENCE</scope>
</reference>
<evidence type="ECO:0000256" key="2">
    <source>
        <dbReference type="SAM" id="MobiDB-lite"/>
    </source>
</evidence>
<accession>A0A7I8LC87</accession>
<keyword evidence="4" id="KW-1185">Reference proteome</keyword>
<evidence type="ECO:0000313" key="3">
    <source>
        <dbReference type="EMBL" id="CAA7407637.1"/>
    </source>
</evidence>